<evidence type="ECO:0000313" key="1">
    <source>
        <dbReference type="EMBL" id="CAJ2513111.1"/>
    </source>
</evidence>
<dbReference type="Proteomes" id="UP001295740">
    <property type="component" value="Unassembled WGS sequence"/>
</dbReference>
<name>A0AAI8VXX2_9PEZI</name>
<accession>A0AAI8VXX2</accession>
<dbReference type="EMBL" id="CAUWAG010000020">
    <property type="protein sequence ID" value="CAJ2513111.1"/>
    <property type="molecule type" value="Genomic_DNA"/>
</dbReference>
<dbReference type="AlphaFoldDB" id="A0AAI8VXX2"/>
<sequence length="162" mass="17326">MSNLLGALTTTFTPPSDCAANDYSPSVKHYYSPGICPSGYIAACTSLNSVATLTETVQYNFDCAPNSLAWQSTQAYGVNMDNGLYAFPSINPINTDGQMHIVSTARTSVGIGATGRTGKATPSMALMSQLLRLMALGHAISKLSHISDNFPDFDNQHRRTLI</sequence>
<proteinExistence type="predicted"/>
<keyword evidence="2" id="KW-1185">Reference proteome</keyword>
<organism evidence="1 2">
    <name type="scientific">Anthostomella pinea</name>
    <dbReference type="NCBI Taxonomy" id="933095"/>
    <lineage>
        <taxon>Eukaryota</taxon>
        <taxon>Fungi</taxon>
        <taxon>Dikarya</taxon>
        <taxon>Ascomycota</taxon>
        <taxon>Pezizomycotina</taxon>
        <taxon>Sordariomycetes</taxon>
        <taxon>Xylariomycetidae</taxon>
        <taxon>Xylariales</taxon>
        <taxon>Xylariaceae</taxon>
        <taxon>Anthostomella</taxon>
    </lineage>
</organism>
<reference evidence="1" key="1">
    <citation type="submission" date="2023-10" db="EMBL/GenBank/DDBJ databases">
        <authorList>
            <person name="Hackl T."/>
        </authorList>
    </citation>
    <scope>NUCLEOTIDE SEQUENCE</scope>
</reference>
<comment type="caution">
    <text evidence="1">The sequence shown here is derived from an EMBL/GenBank/DDBJ whole genome shotgun (WGS) entry which is preliminary data.</text>
</comment>
<gene>
    <name evidence="1" type="ORF">KHLLAP_LOCUS13579</name>
</gene>
<evidence type="ECO:0000313" key="2">
    <source>
        <dbReference type="Proteomes" id="UP001295740"/>
    </source>
</evidence>
<protein>
    <submittedName>
        <fullName evidence="1">Uu.00g012300.m01.CDS01</fullName>
    </submittedName>
</protein>